<dbReference type="Proteomes" id="UP000290870">
    <property type="component" value="Unassembled WGS sequence"/>
</dbReference>
<dbReference type="AlphaFoldDB" id="A0A4Q0ZEH1"/>
<evidence type="ECO:0000313" key="2">
    <source>
        <dbReference type="EMBL" id="RXJ84807.1"/>
    </source>
</evidence>
<keyword evidence="1" id="KW-0472">Membrane</keyword>
<feature type="transmembrane region" description="Helical" evidence="1">
    <location>
        <begin position="57"/>
        <end position="74"/>
    </location>
</feature>
<keyword evidence="1" id="KW-0812">Transmembrane</keyword>
<protein>
    <submittedName>
        <fullName evidence="2">Nodulation efficiency protein D</fullName>
    </submittedName>
</protein>
<keyword evidence="1" id="KW-1133">Transmembrane helix</keyword>
<dbReference type="EMBL" id="PDJZ01000004">
    <property type="protein sequence ID" value="RXJ84807.1"/>
    <property type="molecule type" value="Genomic_DNA"/>
</dbReference>
<accession>A0A4Q0ZEH1</accession>
<evidence type="ECO:0000313" key="3">
    <source>
        <dbReference type="Proteomes" id="UP000290870"/>
    </source>
</evidence>
<name>A0A4Q0ZEH1_9BACT</name>
<comment type="caution">
    <text evidence="2">The sequence shown here is derived from an EMBL/GenBank/DDBJ whole genome shotgun (WGS) entry which is preliminary data.</text>
</comment>
<evidence type="ECO:0000256" key="1">
    <source>
        <dbReference type="SAM" id="Phobius"/>
    </source>
</evidence>
<dbReference type="OrthoDB" id="5329160at2"/>
<reference evidence="2 3" key="1">
    <citation type="submission" date="2017-10" db="EMBL/GenBank/DDBJ databases">
        <title>Genomics of the genus Arcobacter.</title>
        <authorList>
            <person name="Perez-Cataluna A."/>
            <person name="Figueras M.J."/>
        </authorList>
    </citation>
    <scope>NUCLEOTIDE SEQUENCE [LARGE SCALE GENOMIC DNA]</scope>
    <source>
        <strain evidence="2 3">F26</strain>
    </source>
</reference>
<sequence length="146" mass="16718">MQRPIMFNVIDPYILIALGVAFIALEALIVSFIVIWFGIGFILVGIISYIYPFSDAVWQIAMVCLISLIFIIFLRKKALESFLKSKIELTDDFLNEKGVGEIKNSKVFYKGTYWEIDSKIDEKEFIDGEKVVVLKTSKNHATIEKK</sequence>
<feature type="transmembrane region" description="Helical" evidence="1">
    <location>
        <begin position="6"/>
        <end position="25"/>
    </location>
</feature>
<organism evidence="2 3">
    <name type="scientific">Arcobacter cloacae</name>
    <dbReference type="NCBI Taxonomy" id="1054034"/>
    <lineage>
        <taxon>Bacteria</taxon>
        <taxon>Pseudomonadati</taxon>
        <taxon>Campylobacterota</taxon>
        <taxon>Epsilonproteobacteria</taxon>
        <taxon>Campylobacterales</taxon>
        <taxon>Arcobacteraceae</taxon>
        <taxon>Arcobacter</taxon>
    </lineage>
</organism>
<proteinExistence type="predicted"/>
<gene>
    <name evidence="2" type="ORF">CRU90_05005</name>
</gene>